<dbReference type="SMART" id="SM00487">
    <property type="entry name" value="DEXDc"/>
    <property type="match status" value="1"/>
</dbReference>
<dbReference type="InterPro" id="IPR027417">
    <property type="entry name" value="P-loop_NTPase"/>
</dbReference>
<keyword evidence="4" id="KW-0347">Helicase</keyword>
<name>A0AAE0FQE9_9CHLO</name>
<evidence type="ECO:0000313" key="13">
    <source>
        <dbReference type="Proteomes" id="UP001190700"/>
    </source>
</evidence>
<protein>
    <submittedName>
        <fullName evidence="12">Uncharacterized protein</fullName>
    </submittedName>
</protein>
<feature type="domain" description="Helicase ATP-binding" evidence="11">
    <location>
        <begin position="513"/>
        <end position="685"/>
    </location>
</feature>
<dbReference type="CDD" id="cd18659">
    <property type="entry name" value="CD2_tandem"/>
    <property type="match status" value="1"/>
</dbReference>
<dbReference type="Gene3D" id="1.20.120.850">
    <property type="entry name" value="SWI2/SNF2 ATPases, N-terminal domain"/>
    <property type="match status" value="1"/>
</dbReference>
<dbReference type="SUPFAM" id="SSF54160">
    <property type="entry name" value="Chromo domain-like"/>
    <property type="match status" value="2"/>
</dbReference>
<keyword evidence="7" id="KW-0238">DNA-binding</keyword>
<sequence length="809" mass="93283">MIEKSELSCQPNQVKFHTTDLSSHSRFKTPGVLEEAFNMDDQDASGSDDGDGYSDSDVGDVVEGDARAQGHTSVHDHEMDAEDARSSDESDGQENDNRSGESEDFDRQEQNEENRMTQAEVQSYRSRYNIPSSSESDGGHEEDEDQDYGEDQEEEEQDDESEEPDDSEDEDFTLSGRRASQRLKPKAKPVALGAKGRGRMLDESEEEDDESDEESDESYGRKRRKPKPTPKKKSRRKQPPARRESPNHEGPVRSTRTRDGHIMRKRYNDDEELDDLLSDESDEEPAARPAPKATAPKKRALAKVVQVVEEEEHDDEPEKVLSHRQIEGAEVDPFDIWGSREFLIKWKRYSYLHNSWDHRGTLEQLPGYKRVQNYITKTEREDAMLAMMSPEEQEMAMCQNEMEAAIWDEYKKVDRIVGEKNGPNGVQYLVKWVGLPYRENTWEDAADDLFISLPTAQPEIDAFVLREQRGLDQGKHVDAVRKNFKGAALREQPSYFPMGKLRDYQLDGLNWLIYSWAHNNNCILADEMGLGKTVQCVCFLTYLAQTLKIEGPFMVVVPLSTIPNWAKEFKKWAPQLNCLTYIGDGESRSQCRDYEWYTGRSTGRRYKFHVILTTYELVLKDAGVFRTVKWAYTMVDEAHRLKNNESQLYKEMQTFNSRNRLLVTGTPLQNSIKELWALLHFLEPEKFPDSEEFGERYALKEAEEISALHAELRPHMLRRVIKDVEKSLPPKSERVLRVAMSPLQRQYYKWILKRNVSELNHGVKGTGHVSLLNIVVELKKCCNHPFLFESADRILIWIDIGKTSKKLTA</sequence>
<evidence type="ECO:0000259" key="10">
    <source>
        <dbReference type="PROSITE" id="PS50013"/>
    </source>
</evidence>
<evidence type="ECO:0000256" key="2">
    <source>
        <dbReference type="ARBA" id="ARBA00022741"/>
    </source>
</evidence>
<dbReference type="GO" id="GO:0005634">
    <property type="term" value="C:nucleus"/>
    <property type="evidence" value="ECO:0007669"/>
    <property type="project" value="UniProtKB-SubCell"/>
</dbReference>
<evidence type="ECO:0000256" key="3">
    <source>
        <dbReference type="ARBA" id="ARBA00022801"/>
    </source>
</evidence>
<dbReference type="GO" id="GO:0016887">
    <property type="term" value="F:ATP hydrolysis activity"/>
    <property type="evidence" value="ECO:0007669"/>
    <property type="project" value="TreeGrafter"/>
</dbReference>
<dbReference type="PANTHER" id="PTHR45623">
    <property type="entry name" value="CHROMODOMAIN-HELICASE-DNA-BINDING PROTEIN 3-RELATED-RELATED"/>
    <property type="match status" value="1"/>
</dbReference>
<feature type="compositionally biased region" description="Polar residues" evidence="9">
    <location>
        <begin position="116"/>
        <end position="131"/>
    </location>
</feature>
<gene>
    <name evidence="12" type="ORF">CYMTET_27107</name>
</gene>
<dbReference type="InterPro" id="IPR016197">
    <property type="entry name" value="Chromo-like_dom_sf"/>
</dbReference>
<dbReference type="PROSITE" id="PS51192">
    <property type="entry name" value="HELICASE_ATP_BIND_1"/>
    <property type="match status" value="1"/>
</dbReference>
<dbReference type="GO" id="GO:0000785">
    <property type="term" value="C:chromatin"/>
    <property type="evidence" value="ECO:0007669"/>
    <property type="project" value="TreeGrafter"/>
</dbReference>
<feature type="compositionally biased region" description="Acidic residues" evidence="9">
    <location>
        <begin position="203"/>
        <end position="217"/>
    </location>
</feature>
<dbReference type="GO" id="GO:0034728">
    <property type="term" value="P:nucleosome organization"/>
    <property type="evidence" value="ECO:0007669"/>
    <property type="project" value="TreeGrafter"/>
</dbReference>
<dbReference type="SUPFAM" id="SSF52540">
    <property type="entry name" value="P-loop containing nucleoside triphosphate hydrolases"/>
    <property type="match status" value="2"/>
</dbReference>
<evidence type="ECO:0000256" key="9">
    <source>
        <dbReference type="SAM" id="MobiDB-lite"/>
    </source>
</evidence>
<dbReference type="InterPro" id="IPR000330">
    <property type="entry name" value="SNF2_N"/>
</dbReference>
<dbReference type="GO" id="GO:0005524">
    <property type="term" value="F:ATP binding"/>
    <property type="evidence" value="ECO:0007669"/>
    <property type="project" value="UniProtKB-KW"/>
</dbReference>
<feature type="compositionally biased region" description="Basic and acidic residues" evidence="9">
    <location>
        <begin position="95"/>
        <end position="115"/>
    </location>
</feature>
<feature type="compositionally biased region" description="Acidic residues" evidence="9">
    <location>
        <begin position="269"/>
        <end position="284"/>
    </location>
</feature>
<dbReference type="GO" id="GO:0140658">
    <property type="term" value="F:ATP-dependent chromatin remodeler activity"/>
    <property type="evidence" value="ECO:0007669"/>
    <property type="project" value="TreeGrafter"/>
</dbReference>
<keyword evidence="5" id="KW-0067">ATP-binding</keyword>
<dbReference type="InterPro" id="IPR000953">
    <property type="entry name" value="Chromo/chromo_shadow_dom"/>
</dbReference>
<feature type="compositionally biased region" description="Acidic residues" evidence="9">
    <location>
        <begin position="37"/>
        <end position="63"/>
    </location>
</feature>
<reference evidence="12 13" key="1">
    <citation type="journal article" date="2015" name="Genome Biol. Evol.">
        <title>Comparative Genomics of a Bacterivorous Green Alga Reveals Evolutionary Causalities and Consequences of Phago-Mixotrophic Mode of Nutrition.</title>
        <authorList>
            <person name="Burns J.A."/>
            <person name="Paasch A."/>
            <person name="Narechania A."/>
            <person name="Kim E."/>
        </authorList>
    </citation>
    <scope>NUCLEOTIDE SEQUENCE [LARGE SCALE GENOMIC DNA]</scope>
    <source>
        <strain evidence="12 13">PLY_AMNH</strain>
    </source>
</reference>
<evidence type="ECO:0000256" key="1">
    <source>
        <dbReference type="ARBA" id="ARBA00004123"/>
    </source>
</evidence>
<dbReference type="Pfam" id="PF00385">
    <property type="entry name" value="Chromo"/>
    <property type="match status" value="2"/>
</dbReference>
<feature type="domain" description="Chromo" evidence="10">
    <location>
        <begin position="411"/>
        <end position="447"/>
    </location>
</feature>
<evidence type="ECO:0000256" key="5">
    <source>
        <dbReference type="ARBA" id="ARBA00022840"/>
    </source>
</evidence>
<keyword evidence="3" id="KW-0378">Hydrolase</keyword>
<comment type="subcellular location">
    <subcellularLocation>
        <location evidence="1">Nucleus</location>
    </subcellularLocation>
</comment>
<dbReference type="Pfam" id="PF00176">
    <property type="entry name" value="SNF2-rel_dom"/>
    <property type="match status" value="1"/>
</dbReference>
<evidence type="ECO:0000256" key="7">
    <source>
        <dbReference type="ARBA" id="ARBA00023125"/>
    </source>
</evidence>
<dbReference type="InterPro" id="IPR014001">
    <property type="entry name" value="Helicase_ATP-bd"/>
</dbReference>
<dbReference type="SMART" id="SM00298">
    <property type="entry name" value="CHROMO"/>
    <property type="match status" value="2"/>
</dbReference>
<keyword evidence="6" id="KW-0156">Chromatin regulator</keyword>
<dbReference type="Gene3D" id="2.40.50.40">
    <property type="match status" value="2"/>
</dbReference>
<organism evidence="12 13">
    <name type="scientific">Cymbomonas tetramitiformis</name>
    <dbReference type="NCBI Taxonomy" id="36881"/>
    <lineage>
        <taxon>Eukaryota</taxon>
        <taxon>Viridiplantae</taxon>
        <taxon>Chlorophyta</taxon>
        <taxon>Pyramimonadophyceae</taxon>
        <taxon>Pyramimonadales</taxon>
        <taxon>Pyramimonadaceae</taxon>
        <taxon>Cymbomonas</taxon>
    </lineage>
</organism>
<evidence type="ECO:0000256" key="4">
    <source>
        <dbReference type="ARBA" id="ARBA00022806"/>
    </source>
</evidence>
<keyword evidence="2" id="KW-0547">Nucleotide-binding</keyword>
<feature type="compositionally biased region" description="Basic and acidic residues" evidence="9">
    <location>
        <begin position="241"/>
        <end position="268"/>
    </location>
</feature>
<dbReference type="Gene3D" id="3.40.50.10810">
    <property type="entry name" value="Tandem AAA-ATPase domain"/>
    <property type="match status" value="1"/>
</dbReference>
<dbReference type="InterPro" id="IPR023780">
    <property type="entry name" value="Chromo_domain"/>
</dbReference>
<dbReference type="FunFam" id="3.40.50.10810:FF:000005">
    <property type="entry name" value="Photoperiod-independent early flowering 1"/>
    <property type="match status" value="1"/>
</dbReference>
<dbReference type="InterPro" id="IPR038718">
    <property type="entry name" value="SNF2-like_sf"/>
</dbReference>
<evidence type="ECO:0000259" key="11">
    <source>
        <dbReference type="PROSITE" id="PS51192"/>
    </source>
</evidence>
<evidence type="ECO:0000256" key="6">
    <source>
        <dbReference type="ARBA" id="ARBA00022853"/>
    </source>
</evidence>
<accession>A0AAE0FQE9</accession>
<keyword evidence="13" id="KW-1185">Reference proteome</keyword>
<dbReference type="EMBL" id="LGRX02014773">
    <property type="protein sequence ID" value="KAK3264131.1"/>
    <property type="molecule type" value="Genomic_DNA"/>
</dbReference>
<evidence type="ECO:0000256" key="8">
    <source>
        <dbReference type="ARBA" id="ARBA00023242"/>
    </source>
</evidence>
<dbReference type="Proteomes" id="UP001190700">
    <property type="component" value="Unassembled WGS sequence"/>
</dbReference>
<dbReference type="GO" id="GO:0003677">
    <property type="term" value="F:DNA binding"/>
    <property type="evidence" value="ECO:0007669"/>
    <property type="project" value="UniProtKB-KW"/>
</dbReference>
<feature type="domain" description="Chromo" evidence="10">
    <location>
        <begin position="315"/>
        <end position="386"/>
    </location>
</feature>
<proteinExistence type="predicted"/>
<dbReference type="PANTHER" id="PTHR45623:SF14">
    <property type="entry name" value="CHROMODOMAIN-HELICASE-DNA-BINDING PROTEIN 1"/>
    <property type="match status" value="1"/>
</dbReference>
<feature type="region of interest" description="Disordered" evidence="9">
    <location>
        <begin position="17"/>
        <end position="299"/>
    </location>
</feature>
<comment type="caution">
    <text evidence="12">The sequence shown here is derived from an EMBL/GenBank/DDBJ whole genome shotgun (WGS) entry which is preliminary data.</text>
</comment>
<dbReference type="GO" id="GO:0003682">
    <property type="term" value="F:chromatin binding"/>
    <property type="evidence" value="ECO:0007669"/>
    <property type="project" value="TreeGrafter"/>
</dbReference>
<keyword evidence="8" id="KW-0539">Nucleus</keyword>
<feature type="compositionally biased region" description="Basic and acidic residues" evidence="9">
    <location>
        <begin position="64"/>
        <end position="88"/>
    </location>
</feature>
<dbReference type="GO" id="GO:0042393">
    <property type="term" value="F:histone binding"/>
    <property type="evidence" value="ECO:0007669"/>
    <property type="project" value="TreeGrafter"/>
</dbReference>
<dbReference type="PROSITE" id="PS50013">
    <property type="entry name" value="CHROMO_2"/>
    <property type="match status" value="2"/>
</dbReference>
<dbReference type="AlphaFoldDB" id="A0AAE0FQE9"/>
<evidence type="ECO:0000313" key="12">
    <source>
        <dbReference type="EMBL" id="KAK3264131.1"/>
    </source>
</evidence>
<dbReference type="GO" id="GO:0004386">
    <property type="term" value="F:helicase activity"/>
    <property type="evidence" value="ECO:0007669"/>
    <property type="project" value="UniProtKB-KW"/>
</dbReference>
<feature type="compositionally biased region" description="Basic residues" evidence="9">
    <location>
        <begin position="221"/>
        <end position="240"/>
    </location>
</feature>
<feature type="compositionally biased region" description="Acidic residues" evidence="9">
    <location>
        <begin position="140"/>
        <end position="172"/>
    </location>
</feature>